<reference evidence="2 3" key="1">
    <citation type="submission" date="2014-04" db="EMBL/GenBank/DDBJ databases">
        <authorList>
            <consortium name="DOE Joint Genome Institute"/>
            <person name="Kuo A."/>
            <person name="Kohler A."/>
            <person name="Jargeat P."/>
            <person name="Nagy L.G."/>
            <person name="Floudas D."/>
            <person name="Copeland A."/>
            <person name="Barry K.W."/>
            <person name="Cichocki N."/>
            <person name="Veneault-Fourrey C."/>
            <person name="LaButti K."/>
            <person name="Lindquist E.A."/>
            <person name="Lipzen A."/>
            <person name="Lundell T."/>
            <person name="Morin E."/>
            <person name="Murat C."/>
            <person name="Sun H."/>
            <person name="Tunlid A."/>
            <person name="Henrissat B."/>
            <person name="Grigoriev I.V."/>
            <person name="Hibbett D.S."/>
            <person name="Martin F."/>
            <person name="Nordberg H.P."/>
            <person name="Cantor M.N."/>
            <person name="Hua S.X."/>
        </authorList>
    </citation>
    <scope>NUCLEOTIDE SEQUENCE [LARGE SCALE GENOMIC DNA]</scope>
    <source>
        <strain evidence="2 3">Ve08.2h10</strain>
    </source>
</reference>
<evidence type="ECO:0008006" key="4">
    <source>
        <dbReference type="Google" id="ProtNLM"/>
    </source>
</evidence>
<dbReference type="Gene3D" id="1.10.150.130">
    <property type="match status" value="1"/>
</dbReference>
<dbReference type="HOGENOM" id="CLU_1732064_0_0_1"/>
<dbReference type="Proteomes" id="UP000054538">
    <property type="component" value="Unassembled WGS sequence"/>
</dbReference>
<dbReference type="InParanoid" id="A0A0D0DBN5"/>
<gene>
    <name evidence="2" type="ORF">PAXRUDRAFT_17104</name>
</gene>
<accession>A0A0D0DBN5</accession>
<evidence type="ECO:0000256" key="1">
    <source>
        <dbReference type="ARBA" id="ARBA00023125"/>
    </source>
</evidence>
<dbReference type="EMBL" id="KN826733">
    <property type="protein sequence ID" value="KIK78039.1"/>
    <property type="molecule type" value="Genomic_DNA"/>
</dbReference>
<name>A0A0D0DBN5_9AGAM</name>
<dbReference type="STRING" id="930991.A0A0D0DBN5"/>
<dbReference type="SUPFAM" id="SSF47823">
    <property type="entry name" value="lambda integrase-like, N-terminal domain"/>
    <property type="match status" value="1"/>
</dbReference>
<keyword evidence="3" id="KW-1185">Reference proteome</keyword>
<evidence type="ECO:0000313" key="3">
    <source>
        <dbReference type="Proteomes" id="UP000054538"/>
    </source>
</evidence>
<dbReference type="AlphaFoldDB" id="A0A0D0DBN5"/>
<organism evidence="2 3">
    <name type="scientific">Paxillus rubicundulus Ve08.2h10</name>
    <dbReference type="NCBI Taxonomy" id="930991"/>
    <lineage>
        <taxon>Eukaryota</taxon>
        <taxon>Fungi</taxon>
        <taxon>Dikarya</taxon>
        <taxon>Basidiomycota</taxon>
        <taxon>Agaricomycotina</taxon>
        <taxon>Agaricomycetes</taxon>
        <taxon>Agaricomycetidae</taxon>
        <taxon>Boletales</taxon>
        <taxon>Paxilineae</taxon>
        <taxon>Paxillaceae</taxon>
        <taxon>Paxillus</taxon>
    </lineage>
</organism>
<dbReference type="InterPro" id="IPR010998">
    <property type="entry name" value="Integrase_recombinase_N"/>
</dbReference>
<evidence type="ECO:0000313" key="2">
    <source>
        <dbReference type="EMBL" id="KIK78039.1"/>
    </source>
</evidence>
<dbReference type="GO" id="GO:0003677">
    <property type="term" value="F:DNA binding"/>
    <property type="evidence" value="ECO:0007669"/>
    <property type="project" value="UniProtKB-KW"/>
</dbReference>
<keyword evidence="1" id="KW-0238">DNA-binding</keyword>
<proteinExistence type="predicted"/>
<dbReference type="OrthoDB" id="3262705at2759"/>
<reference evidence="3" key="2">
    <citation type="submission" date="2015-01" db="EMBL/GenBank/DDBJ databases">
        <title>Evolutionary Origins and Diversification of the Mycorrhizal Mutualists.</title>
        <authorList>
            <consortium name="DOE Joint Genome Institute"/>
            <consortium name="Mycorrhizal Genomics Consortium"/>
            <person name="Kohler A."/>
            <person name="Kuo A."/>
            <person name="Nagy L.G."/>
            <person name="Floudas D."/>
            <person name="Copeland A."/>
            <person name="Barry K.W."/>
            <person name="Cichocki N."/>
            <person name="Veneault-Fourrey C."/>
            <person name="LaButti K."/>
            <person name="Lindquist E.A."/>
            <person name="Lipzen A."/>
            <person name="Lundell T."/>
            <person name="Morin E."/>
            <person name="Murat C."/>
            <person name="Riley R."/>
            <person name="Ohm R."/>
            <person name="Sun H."/>
            <person name="Tunlid A."/>
            <person name="Henrissat B."/>
            <person name="Grigoriev I.V."/>
            <person name="Hibbett D.S."/>
            <person name="Martin F."/>
        </authorList>
    </citation>
    <scope>NUCLEOTIDE SEQUENCE [LARGE SCALE GENOMIC DNA]</scope>
    <source>
        <strain evidence="3">Ve08.2h10</strain>
    </source>
</reference>
<sequence length="151" mass="16283">MSLPCHSPLLSDIALKHAQHALDHAWADSTLSKYSSALNQFIIIFYDLEGIPHSLQIPTSEHLLCAFAASRISSIAGSTAESHIAAIKAWHIYNNAPWFSGSHLHYVLNGISTSPPPPLIVLPALLSLVLCCFCWTPISLTPTPSMSSVGL</sequence>
<protein>
    <recommendedName>
        <fullName evidence="4">Core-binding (CB) domain-containing protein</fullName>
    </recommendedName>
</protein>